<organism evidence="1">
    <name type="scientific">Rouxiella sp. WC2420</name>
    <dbReference type="NCBI Taxonomy" id="3234145"/>
    <lineage>
        <taxon>Bacteria</taxon>
        <taxon>Pseudomonadati</taxon>
        <taxon>Pseudomonadota</taxon>
        <taxon>Gammaproteobacteria</taxon>
        <taxon>Enterobacterales</taxon>
        <taxon>Yersiniaceae</taxon>
        <taxon>Rouxiella</taxon>
    </lineage>
</organism>
<evidence type="ECO:0000313" key="1">
    <source>
        <dbReference type="EMBL" id="XDU74376.1"/>
    </source>
</evidence>
<gene>
    <name evidence="1" type="ORF">AB3G37_10005</name>
</gene>
<dbReference type="NCBIfam" id="TIGR02241">
    <property type="entry name" value="conserved hypothetical phage tail region protein"/>
    <property type="match status" value="1"/>
</dbReference>
<proteinExistence type="predicted"/>
<dbReference type="GO" id="GO:0005198">
    <property type="term" value="F:structural molecule activity"/>
    <property type="evidence" value="ECO:0007669"/>
    <property type="project" value="InterPro"/>
</dbReference>
<dbReference type="PANTHER" id="PTHR38009">
    <property type="entry name" value="CONSERVED HYPOTHETICAL PHAGE TAIL PROTEIN"/>
    <property type="match status" value="1"/>
</dbReference>
<protein>
    <submittedName>
        <fullName evidence="1">Phage tail protein</fullName>
    </submittedName>
</protein>
<reference evidence="1" key="1">
    <citation type="submission" date="2024-07" db="EMBL/GenBank/DDBJ databases">
        <authorList>
            <person name="Biller S.J."/>
        </authorList>
    </citation>
    <scope>NUCLEOTIDE SEQUENCE</scope>
    <source>
        <strain evidence="1">WC2420</strain>
    </source>
</reference>
<dbReference type="AlphaFoldDB" id="A0AB39VY87"/>
<dbReference type="RefSeq" id="WP_369790554.1">
    <property type="nucleotide sequence ID" value="NZ_CP165628.1"/>
</dbReference>
<dbReference type="Pfam" id="PF06841">
    <property type="entry name" value="Phage_T4_gp19"/>
    <property type="match status" value="1"/>
</dbReference>
<accession>A0AB39VY87</accession>
<dbReference type="PANTHER" id="PTHR38009:SF1">
    <property type="entry name" value="CONSERVED HYPOTHETICAL PHAGE TAIL PROTEIN"/>
    <property type="match status" value="1"/>
</dbReference>
<dbReference type="EMBL" id="CP165628">
    <property type="protein sequence ID" value="XDU74376.1"/>
    <property type="molecule type" value="Genomic_DNA"/>
</dbReference>
<sequence>MNTNNIYKNATEPMVAHRFTATFFLKNVPSPFDLSFQSISGLGRTLNVESLQEGGDNTGNLHLPTYVTHGNIVLERGVMVVTPLTLVFDQMLDAYRDSHSTIVILLLNQRNTPVCSWTLTKALPVRWDTDTLDANSNKILINTLELAYENMHWFGVKA</sequence>
<dbReference type="InterPro" id="IPR011747">
    <property type="entry name" value="CHP02241"/>
</dbReference>
<dbReference type="InterPro" id="IPR010667">
    <property type="entry name" value="Phage_T4_Gp19"/>
</dbReference>
<name>A0AB39VY87_9GAMM</name>